<protein>
    <recommendedName>
        <fullName evidence="1">Mycothiol-dependent maleylpyruvate isomerase metal-binding domain-containing protein</fullName>
    </recommendedName>
</protein>
<dbReference type="InterPro" id="IPR034660">
    <property type="entry name" value="DinB/YfiT-like"/>
</dbReference>
<dbReference type="InterPro" id="IPR017517">
    <property type="entry name" value="Maleyloyr_isom"/>
</dbReference>
<reference evidence="2 3" key="1">
    <citation type="journal article" date="2013" name="Genome Announc.">
        <title>Draft Genome Sequence of Amycolatopsis decaplanina Strain DSM 44594T.</title>
        <authorList>
            <person name="Kaur N."/>
            <person name="Kumar S."/>
            <person name="Bala M."/>
            <person name="Raghava G.P."/>
            <person name="Mayilraj S."/>
        </authorList>
    </citation>
    <scope>NUCLEOTIDE SEQUENCE [LARGE SCALE GENOMIC DNA]</scope>
    <source>
        <strain evidence="2 3">DSM 44594</strain>
    </source>
</reference>
<dbReference type="NCBIfam" id="TIGR03083">
    <property type="entry name" value="maleylpyruvate isomerase family mycothiol-dependent enzyme"/>
    <property type="match status" value="1"/>
</dbReference>
<dbReference type="AlphaFoldDB" id="M2XP06"/>
<name>M2XP06_9PSEU</name>
<sequence length="200" mass="21247">MTPVHGVGFADGTRLLEGSIVYALVVLTDISDADLERSTPCSEWNLRELLWHVNESMADLHEGIVTGGVELFEVVRGATVPAPMRMAEPRGTAQVLASRLLSVVSMRGSSPSVSIGDRPLDGGVAASVGAIEVAAHAWDISHACGHNLDVPKQLARDLLELSHDVIPEPHRSPFFAPPVKVGPSASETDKFVAFLGRMPG</sequence>
<evidence type="ECO:0000259" key="1">
    <source>
        <dbReference type="Pfam" id="PF11716"/>
    </source>
</evidence>
<keyword evidence="3" id="KW-1185">Reference proteome</keyword>
<feature type="domain" description="Mycothiol-dependent maleylpyruvate isomerase metal-binding" evidence="1">
    <location>
        <begin position="27"/>
        <end position="140"/>
    </location>
</feature>
<dbReference type="Proteomes" id="UP000054226">
    <property type="component" value="Unassembled WGS sequence"/>
</dbReference>
<dbReference type="GO" id="GO:0046872">
    <property type="term" value="F:metal ion binding"/>
    <property type="evidence" value="ECO:0007669"/>
    <property type="project" value="InterPro"/>
</dbReference>
<accession>M2XP06</accession>
<dbReference type="SUPFAM" id="SSF109854">
    <property type="entry name" value="DinB/YfiT-like putative metalloenzymes"/>
    <property type="match status" value="1"/>
</dbReference>
<dbReference type="EMBL" id="AOHO01000037">
    <property type="protein sequence ID" value="EME62766.1"/>
    <property type="molecule type" value="Genomic_DNA"/>
</dbReference>
<gene>
    <name evidence="2" type="ORF">H074_07641</name>
</gene>
<evidence type="ECO:0000313" key="2">
    <source>
        <dbReference type="EMBL" id="EME62766.1"/>
    </source>
</evidence>
<organism evidence="2 3">
    <name type="scientific">Amycolatopsis decaplanina DSM 44594</name>
    <dbReference type="NCBI Taxonomy" id="1284240"/>
    <lineage>
        <taxon>Bacteria</taxon>
        <taxon>Bacillati</taxon>
        <taxon>Actinomycetota</taxon>
        <taxon>Actinomycetes</taxon>
        <taxon>Pseudonocardiales</taxon>
        <taxon>Pseudonocardiaceae</taxon>
        <taxon>Amycolatopsis</taxon>
    </lineage>
</organism>
<dbReference type="Pfam" id="PF11716">
    <property type="entry name" value="MDMPI_N"/>
    <property type="match status" value="1"/>
</dbReference>
<dbReference type="NCBIfam" id="TIGR03086">
    <property type="entry name" value="TIGR03086 family metal-binding protein"/>
    <property type="match status" value="1"/>
</dbReference>
<dbReference type="InterPro" id="IPR024344">
    <property type="entry name" value="MDMPI_metal-binding"/>
</dbReference>
<comment type="caution">
    <text evidence="2">The sequence shown here is derived from an EMBL/GenBank/DDBJ whole genome shotgun (WGS) entry which is preliminary data.</text>
</comment>
<dbReference type="PATRIC" id="fig|1284240.4.peg.1544"/>
<dbReference type="InterPro" id="IPR017520">
    <property type="entry name" value="CHP03086"/>
</dbReference>
<evidence type="ECO:0000313" key="3">
    <source>
        <dbReference type="Proteomes" id="UP000054226"/>
    </source>
</evidence>
<proteinExistence type="predicted"/>